<accession>U4QDZ8</accession>
<name>U4QDZ8_9HYPH</name>
<reference evidence="1 2" key="1">
    <citation type="journal article" date="2013" name="Genome Announc.">
        <title>Complete Genome Sequence of the Sesbania Symbiont and Rice Growth-Promoting Endophyte Rhizobium sp. Strain IRBG74.</title>
        <authorList>
            <person name="Crook M.B."/>
            <person name="Mitra S."/>
            <person name="Ane J.M."/>
            <person name="Sadowsky M.J."/>
            <person name="Gyaneshwar P."/>
        </authorList>
    </citation>
    <scope>NUCLEOTIDE SEQUENCE [LARGE SCALE GENOMIC DNA]</scope>
    <source>
        <strain evidence="1 2">IRBG74</strain>
        <plasmid evidence="2">IRBL74_p</plasmid>
    </source>
</reference>
<dbReference type="HOGENOM" id="CLU_3029319_0_0_5"/>
<gene>
    <name evidence="1" type="ORF">BN877_p0119</name>
</gene>
<keyword evidence="1" id="KW-0614">Plasmid</keyword>
<dbReference type="KEGG" id="rir:BN877_p0119"/>
<organism evidence="1 2">
    <name type="scientific">Agrobacterium pusense</name>
    <dbReference type="NCBI Taxonomy" id="648995"/>
    <lineage>
        <taxon>Bacteria</taxon>
        <taxon>Pseudomonadati</taxon>
        <taxon>Pseudomonadota</taxon>
        <taxon>Alphaproteobacteria</taxon>
        <taxon>Hyphomicrobiales</taxon>
        <taxon>Rhizobiaceae</taxon>
        <taxon>Rhizobium/Agrobacterium group</taxon>
        <taxon>Agrobacterium</taxon>
    </lineage>
</organism>
<dbReference type="Proteomes" id="UP000016944">
    <property type="component" value="Plasmid IRBL74_p"/>
</dbReference>
<sequence>MAHYWSRELTKLGHEVRLITPQYVCPFVKREKNDAVDRTMTSMTNRSRSKKRWRN</sequence>
<evidence type="ECO:0008006" key="3">
    <source>
        <dbReference type="Google" id="ProtNLM"/>
    </source>
</evidence>
<dbReference type="AlphaFoldDB" id="U4QDZ8"/>
<geneLocation type="plasmid" evidence="1 2">
    <name>IRBL74_p</name>
</geneLocation>
<protein>
    <recommendedName>
        <fullName evidence="3">Transposase</fullName>
    </recommendedName>
</protein>
<evidence type="ECO:0000313" key="2">
    <source>
        <dbReference type="Proteomes" id="UP000016944"/>
    </source>
</evidence>
<proteinExistence type="predicted"/>
<dbReference type="EMBL" id="HG518324">
    <property type="protein sequence ID" value="CDI11848.1"/>
    <property type="molecule type" value="Genomic_DNA"/>
</dbReference>
<evidence type="ECO:0000313" key="1">
    <source>
        <dbReference type="EMBL" id="CDI11848.1"/>
    </source>
</evidence>